<protein>
    <submittedName>
        <fullName evidence="1">Uncharacterized protein</fullName>
    </submittedName>
</protein>
<evidence type="ECO:0000313" key="1">
    <source>
        <dbReference type="EMBL" id="GAA4259745.1"/>
    </source>
</evidence>
<gene>
    <name evidence="1" type="ORF">GCM10022255_085580</name>
</gene>
<dbReference type="Proteomes" id="UP001500620">
    <property type="component" value="Unassembled WGS sequence"/>
</dbReference>
<reference evidence="2" key="1">
    <citation type="journal article" date="2019" name="Int. J. Syst. Evol. Microbiol.">
        <title>The Global Catalogue of Microorganisms (GCM) 10K type strain sequencing project: providing services to taxonomists for standard genome sequencing and annotation.</title>
        <authorList>
            <consortium name="The Broad Institute Genomics Platform"/>
            <consortium name="The Broad Institute Genome Sequencing Center for Infectious Disease"/>
            <person name="Wu L."/>
            <person name="Ma J."/>
        </authorList>
    </citation>
    <scope>NUCLEOTIDE SEQUENCE [LARGE SCALE GENOMIC DNA]</scope>
    <source>
        <strain evidence="2">JCM 17441</strain>
    </source>
</reference>
<keyword evidence="2" id="KW-1185">Reference proteome</keyword>
<dbReference type="EMBL" id="BAABAT010000037">
    <property type="protein sequence ID" value="GAA4259745.1"/>
    <property type="molecule type" value="Genomic_DNA"/>
</dbReference>
<proteinExistence type="predicted"/>
<accession>A0ABP8DMN6</accession>
<comment type="caution">
    <text evidence="1">The sequence shown here is derived from an EMBL/GenBank/DDBJ whole genome shotgun (WGS) entry which is preliminary data.</text>
</comment>
<sequence>MSNTTLIRPGPARDAWLRRRYVDEQAEVGDLAVEAGVGRMTIYRWLDRARIALRPHAGASLSRDWLAEQYAIIRSVNRIARLAGVSPSTVRDSLSRYGLLPPPTDERAPVAAARYLAGHPLTAVAEELQMSRRVLTCWLRAMQVPIHPPGRRRRPGTRPDGAQ</sequence>
<name>A0ABP8DMN6_9ACTN</name>
<organism evidence="1 2">
    <name type="scientific">Dactylosporangium darangshiense</name>
    <dbReference type="NCBI Taxonomy" id="579108"/>
    <lineage>
        <taxon>Bacteria</taxon>
        <taxon>Bacillati</taxon>
        <taxon>Actinomycetota</taxon>
        <taxon>Actinomycetes</taxon>
        <taxon>Micromonosporales</taxon>
        <taxon>Micromonosporaceae</taxon>
        <taxon>Dactylosporangium</taxon>
    </lineage>
</organism>
<evidence type="ECO:0000313" key="2">
    <source>
        <dbReference type="Proteomes" id="UP001500620"/>
    </source>
</evidence>